<accession>A0A5N5F015</accession>
<dbReference type="PANTHER" id="PTHR35176">
    <property type="entry name" value="HEME OXYGENASE HI_0854-RELATED"/>
    <property type="match status" value="1"/>
</dbReference>
<reference evidence="3 4" key="1">
    <citation type="submission" date="2019-09" db="EMBL/GenBank/DDBJ databases">
        <authorList>
            <person name="Liu P."/>
        </authorList>
    </citation>
    <scope>NUCLEOTIDE SEQUENCE [LARGE SCALE GENOMIC DNA]</scope>
    <source>
        <strain evidence="3 4">TRM68085</strain>
    </source>
</reference>
<name>A0A5N5F015_9ACTN</name>
<sequence length="178" mass="19280">MSTPEQPLSATLPATELDARYSSEGATARPWPETAAVLTDAPLYWLSTVRPDGRPHVTPLIGVWSQGALHFCTGPAERKARNLAANPEVVLTTGANALESGFDVVVEGTADRVTDHGRLTALAGEWEAKYGADWHFDVEDGSFVQPEAGQAHVFAVHPRTVFGFGKGEPYSQTRYRFT</sequence>
<gene>
    <name evidence="3" type="ORF">F5983_02005</name>
</gene>
<dbReference type="SUPFAM" id="SSF50475">
    <property type="entry name" value="FMN-binding split barrel"/>
    <property type="match status" value="1"/>
</dbReference>
<dbReference type="EMBL" id="VYUA01000001">
    <property type="protein sequence ID" value="KAB2594520.1"/>
    <property type="molecule type" value="Genomic_DNA"/>
</dbReference>
<dbReference type="Pfam" id="PF01243">
    <property type="entry name" value="PNPOx_N"/>
    <property type="match status" value="1"/>
</dbReference>
<protein>
    <submittedName>
        <fullName evidence="3">Pyridoxamine 5'-phosphate oxidase family protein</fullName>
    </submittedName>
</protein>
<proteinExistence type="predicted"/>
<dbReference type="AlphaFoldDB" id="A0A5N5F015"/>
<feature type="domain" description="Pyridoxamine 5'-phosphate oxidase N-terminal" evidence="2">
    <location>
        <begin position="32"/>
        <end position="162"/>
    </location>
</feature>
<evidence type="ECO:0000313" key="4">
    <source>
        <dbReference type="Proteomes" id="UP000326907"/>
    </source>
</evidence>
<keyword evidence="4" id="KW-1185">Reference proteome</keyword>
<dbReference type="Proteomes" id="UP000326907">
    <property type="component" value="Unassembled WGS sequence"/>
</dbReference>
<evidence type="ECO:0000256" key="1">
    <source>
        <dbReference type="ARBA" id="ARBA00023002"/>
    </source>
</evidence>
<evidence type="ECO:0000313" key="3">
    <source>
        <dbReference type="EMBL" id="KAB2594520.1"/>
    </source>
</evidence>
<dbReference type="PANTHER" id="PTHR35176:SF4">
    <property type="entry name" value="PYRIDOXAMINE 5'-PHOSPHATE OXIDASE-RELATED FMN-BINDING"/>
    <property type="match status" value="1"/>
</dbReference>
<dbReference type="GO" id="GO:0070967">
    <property type="term" value="F:coenzyme F420 binding"/>
    <property type="evidence" value="ECO:0007669"/>
    <property type="project" value="TreeGrafter"/>
</dbReference>
<dbReference type="InterPro" id="IPR012349">
    <property type="entry name" value="Split_barrel_FMN-bd"/>
</dbReference>
<dbReference type="GO" id="GO:0016627">
    <property type="term" value="F:oxidoreductase activity, acting on the CH-CH group of donors"/>
    <property type="evidence" value="ECO:0007669"/>
    <property type="project" value="TreeGrafter"/>
</dbReference>
<evidence type="ECO:0000259" key="2">
    <source>
        <dbReference type="Pfam" id="PF01243"/>
    </source>
</evidence>
<dbReference type="Gene3D" id="2.30.110.10">
    <property type="entry name" value="Electron Transport, Fmn-binding Protein, Chain A"/>
    <property type="match status" value="1"/>
</dbReference>
<organism evidence="3 4">
    <name type="scientific">Streptomyces arboris</name>
    <dbReference type="NCBI Taxonomy" id="2600619"/>
    <lineage>
        <taxon>Bacteria</taxon>
        <taxon>Bacillati</taxon>
        <taxon>Actinomycetota</taxon>
        <taxon>Actinomycetes</taxon>
        <taxon>Kitasatosporales</taxon>
        <taxon>Streptomycetaceae</taxon>
        <taxon>Streptomyces</taxon>
    </lineage>
</organism>
<dbReference type="InterPro" id="IPR011576">
    <property type="entry name" value="Pyridox_Oxase_N"/>
</dbReference>
<dbReference type="RefSeq" id="WP_151508702.1">
    <property type="nucleotide sequence ID" value="NZ_JBMVCA010000001.1"/>
</dbReference>
<keyword evidence="1" id="KW-0560">Oxidoreductase</keyword>
<dbReference type="GO" id="GO:0005829">
    <property type="term" value="C:cytosol"/>
    <property type="evidence" value="ECO:0007669"/>
    <property type="project" value="TreeGrafter"/>
</dbReference>
<comment type="caution">
    <text evidence="3">The sequence shown here is derived from an EMBL/GenBank/DDBJ whole genome shotgun (WGS) entry which is preliminary data.</text>
</comment>
<dbReference type="InterPro" id="IPR052019">
    <property type="entry name" value="F420H2_bilvrd_red/Heme_oxyg"/>
</dbReference>